<keyword evidence="7" id="KW-0238">DNA-binding</keyword>
<dbReference type="SMART" id="SM00490">
    <property type="entry name" value="HELICc"/>
    <property type="match status" value="1"/>
</dbReference>
<dbReference type="GO" id="GO:0005737">
    <property type="term" value="C:cytoplasm"/>
    <property type="evidence" value="ECO:0007669"/>
    <property type="project" value="TreeGrafter"/>
</dbReference>
<comment type="similarity">
    <text evidence="2 11">Belongs to the helicase family. RecQ subfamily.</text>
</comment>
<dbReference type="NCBIfam" id="TIGR00614">
    <property type="entry name" value="recQ_fam"/>
    <property type="match status" value="1"/>
</dbReference>
<dbReference type="Pfam" id="PF00271">
    <property type="entry name" value="Helicase_C"/>
    <property type="match status" value="1"/>
</dbReference>
<dbReference type="PANTHER" id="PTHR13710:SF156">
    <property type="entry name" value="ATP-DEPENDENT DNA HELICASE Q-LIKE 4B"/>
    <property type="match status" value="1"/>
</dbReference>
<dbReference type="EC" id="5.6.2.4" evidence="11"/>
<feature type="non-terminal residue" evidence="16">
    <location>
        <position position="1"/>
    </location>
</feature>
<dbReference type="SUPFAM" id="SSF46785">
    <property type="entry name" value="Winged helix' DNA-binding domain"/>
    <property type="match status" value="1"/>
</dbReference>
<evidence type="ECO:0000256" key="11">
    <source>
        <dbReference type="RuleBase" id="RU364117"/>
    </source>
</evidence>
<dbReference type="SMART" id="SM00956">
    <property type="entry name" value="RQC"/>
    <property type="match status" value="1"/>
</dbReference>
<dbReference type="PROSITE" id="PS00690">
    <property type="entry name" value="DEAH_ATP_HELICASE"/>
    <property type="match status" value="1"/>
</dbReference>
<evidence type="ECO:0000256" key="2">
    <source>
        <dbReference type="ARBA" id="ARBA00005446"/>
    </source>
</evidence>
<evidence type="ECO:0000313" key="16">
    <source>
        <dbReference type="EMBL" id="MCL7044248.1"/>
    </source>
</evidence>
<evidence type="ECO:0000256" key="10">
    <source>
        <dbReference type="ARBA" id="ARBA00034617"/>
    </source>
</evidence>
<dbReference type="GO" id="GO:0005524">
    <property type="term" value="F:ATP binding"/>
    <property type="evidence" value="ECO:0007669"/>
    <property type="project" value="UniProtKB-KW"/>
</dbReference>
<dbReference type="GO" id="GO:0006260">
    <property type="term" value="P:DNA replication"/>
    <property type="evidence" value="ECO:0007669"/>
    <property type="project" value="InterPro"/>
</dbReference>
<accession>A0AA42AXU1</accession>
<evidence type="ECO:0000259" key="14">
    <source>
        <dbReference type="PROSITE" id="PS51192"/>
    </source>
</evidence>
<evidence type="ECO:0000256" key="7">
    <source>
        <dbReference type="ARBA" id="ARBA00023125"/>
    </source>
</evidence>
<dbReference type="PANTHER" id="PTHR13710">
    <property type="entry name" value="DNA HELICASE RECQ FAMILY MEMBER"/>
    <property type="match status" value="1"/>
</dbReference>
<dbReference type="Gene3D" id="1.10.10.10">
    <property type="entry name" value="Winged helix-like DNA-binding domain superfamily/Winged helix DNA-binding domain"/>
    <property type="match status" value="1"/>
</dbReference>
<reference evidence="16" key="1">
    <citation type="submission" date="2022-03" db="EMBL/GenBank/DDBJ databases">
        <title>A functionally conserved STORR gene fusion in Papaver species that diverged 16.8 million years ago.</title>
        <authorList>
            <person name="Catania T."/>
        </authorList>
    </citation>
    <scope>NUCLEOTIDE SEQUENCE</scope>
    <source>
        <strain evidence="16">S-191538</strain>
    </source>
</reference>
<dbReference type="SUPFAM" id="SSF52540">
    <property type="entry name" value="P-loop containing nucleoside triphosphate hydrolases"/>
    <property type="match status" value="1"/>
</dbReference>
<dbReference type="GO" id="GO:0009378">
    <property type="term" value="F:four-way junction helicase activity"/>
    <property type="evidence" value="ECO:0007669"/>
    <property type="project" value="TreeGrafter"/>
</dbReference>
<evidence type="ECO:0000256" key="9">
    <source>
        <dbReference type="ARBA" id="ARBA00023242"/>
    </source>
</evidence>
<protein>
    <recommendedName>
        <fullName evidence="11">ATP-dependent DNA helicase</fullName>
        <ecNumber evidence="11">5.6.2.4</ecNumber>
    </recommendedName>
</protein>
<dbReference type="PROSITE" id="PS51192">
    <property type="entry name" value="HELICASE_ATP_BIND_1"/>
    <property type="match status" value="1"/>
</dbReference>
<dbReference type="Pfam" id="PF09382">
    <property type="entry name" value="RQC"/>
    <property type="match status" value="1"/>
</dbReference>
<keyword evidence="4 11" id="KW-0378">Hydrolase</keyword>
<dbReference type="GO" id="GO:0005634">
    <property type="term" value="C:nucleus"/>
    <property type="evidence" value="ECO:0007669"/>
    <property type="project" value="UniProtKB-SubCell"/>
</dbReference>
<dbReference type="FunFam" id="3.40.50.300:FF:000340">
    <property type="entry name" value="Bloom syndrome, RecQ helicase"/>
    <property type="match status" value="1"/>
</dbReference>
<dbReference type="PROSITE" id="PS50206">
    <property type="entry name" value="RHODANESE_3"/>
    <property type="match status" value="1"/>
</dbReference>
<dbReference type="InterPro" id="IPR011545">
    <property type="entry name" value="DEAD/DEAH_box_helicase_dom"/>
</dbReference>
<dbReference type="AlphaFoldDB" id="A0AA42AXU1"/>
<feature type="domain" description="Helicase C-terminal" evidence="15">
    <location>
        <begin position="526"/>
        <end position="679"/>
    </location>
</feature>
<name>A0AA42AXU1_PAPNU</name>
<dbReference type="SMART" id="SM00487">
    <property type="entry name" value="DEXDc"/>
    <property type="match status" value="1"/>
</dbReference>
<dbReference type="Proteomes" id="UP001177140">
    <property type="component" value="Unassembled WGS sequence"/>
</dbReference>
<dbReference type="InterPro" id="IPR018982">
    <property type="entry name" value="RQC_domain"/>
</dbReference>
<evidence type="ECO:0000256" key="12">
    <source>
        <dbReference type="SAM" id="MobiDB-lite"/>
    </source>
</evidence>
<dbReference type="FunFam" id="3.40.50.300:FF:000296">
    <property type="entry name" value="ATP-dependent DNA helicase RecQ"/>
    <property type="match status" value="1"/>
</dbReference>
<evidence type="ECO:0000256" key="8">
    <source>
        <dbReference type="ARBA" id="ARBA00023235"/>
    </source>
</evidence>
<feature type="domain" description="Rhodanese" evidence="13">
    <location>
        <begin position="544"/>
        <end position="586"/>
    </location>
</feature>
<keyword evidence="5 11" id="KW-0347">Helicase</keyword>
<comment type="subcellular location">
    <subcellularLocation>
        <location evidence="1 11">Nucleus</location>
    </subcellularLocation>
</comment>
<dbReference type="InterPro" id="IPR002464">
    <property type="entry name" value="DNA/RNA_helicase_DEAH_CS"/>
</dbReference>
<dbReference type="InterPro" id="IPR032284">
    <property type="entry name" value="RecQ_Zn-bd"/>
</dbReference>
<dbReference type="CDD" id="cd18794">
    <property type="entry name" value="SF2_C_RecQ"/>
    <property type="match status" value="1"/>
</dbReference>
<proteinExistence type="inferred from homology"/>
<evidence type="ECO:0000256" key="4">
    <source>
        <dbReference type="ARBA" id="ARBA00022801"/>
    </source>
</evidence>
<evidence type="ECO:0000259" key="13">
    <source>
        <dbReference type="PROSITE" id="PS50206"/>
    </source>
</evidence>
<dbReference type="InterPro" id="IPR036390">
    <property type="entry name" value="WH_DNA-bd_sf"/>
</dbReference>
<dbReference type="GO" id="GO:0043138">
    <property type="term" value="F:3'-5' DNA helicase activity"/>
    <property type="evidence" value="ECO:0007669"/>
    <property type="project" value="UniProtKB-EC"/>
</dbReference>
<gene>
    <name evidence="16" type="ORF">MKW94_013965</name>
</gene>
<sequence length="886" mass="99215">MPHGREESMMYNSPAVVCNGSTDHGLGEDFADGFDDDEILQSLDLDQIVQEHIQLSCTPRSSMSKLPPFTPVVNKDNHTSPEGTCLPPELSINCDHGSKVALCPEAASHLQEKKDLLISISNQLLDNEDELSPAQLEKLRQDRLVPLSCLNCSPDNISLYAFLTLNSNLHERNNISDSIFSLITRLQLNKEVKLLEKYLQSSSVNAERSESHSLISTAAHRGFQPATPMSTFRIDPLRFDAQVQIRAEQNSYINGSQSSIPFPCHDRFVTPGPVEREAYTPKIFDVKYIDGSNDKRWSSSNFPWSKELEADNRRVFGNRSFRPNQREVINATMSGCDVFVLMPTGGGKSLTYQLPALVSDGITLVISPLVSLIQDQIMHLLQANIPAAYLSANMEWTEQQEIFRELSSGCCKYKLLYVTPEKVAKSDALLRQLESLHARQSLSRIVVDEAHCVSQWGHDFRPDYQSLGILKQKFPSTPVLALTATATASVKEDVVQALGLVNCIVFTQSFNRPNLWYSTVPKTKKCVEDIHKFIKDNYFDECGIIYCLSRLDCEKVAEKLQECGHKASFYHGSMDPQQRAFIQKQWSKDEINIICATVAFGMGINKPDVRFVIHHSLPKSIEGYHQECGRAGRDGQRSSCVLYYSYSDYIRVKHMISQGVVEPSPLAAGSRRTSMANPERMLETNIENLQRMVSYCENDVDCRRYLQLIHFGEKFDSAACDKTCDNCSKNLSHIDKDVTDIAKQLVELVKSTGQQNSSSHILEVFRGSKSQIVKRYRHDMVKHHGAGKHLGKGEASRILRHLVTEDVLVEEVKKSDVYGSVSSVLKVNESKFYNISCGGKKIILRFPTSTKTAKAAVAKGPPAAAGKMINKQYQTPDGKPKNDADQ</sequence>
<dbReference type="CDD" id="cd17920">
    <property type="entry name" value="DEXHc_RecQ"/>
    <property type="match status" value="1"/>
</dbReference>
<comment type="caution">
    <text evidence="16">The sequence shown here is derived from an EMBL/GenBank/DDBJ whole genome shotgun (WGS) entry which is preliminary data.</text>
</comment>
<dbReference type="InterPro" id="IPR014001">
    <property type="entry name" value="Helicase_ATP-bd"/>
</dbReference>
<dbReference type="InterPro" id="IPR004589">
    <property type="entry name" value="DNA_helicase_ATP-dep_RecQ"/>
</dbReference>
<dbReference type="GO" id="GO:0016787">
    <property type="term" value="F:hydrolase activity"/>
    <property type="evidence" value="ECO:0007669"/>
    <property type="project" value="UniProtKB-KW"/>
</dbReference>
<dbReference type="GO" id="GO:0000724">
    <property type="term" value="P:double-strand break repair via homologous recombination"/>
    <property type="evidence" value="ECO:0007669"/>
    <property type="project" value="TreeGrafter"/>
</dbReference>
<dbReference type="GO" id="GO:0005694">
    <property type="term" value="C:chromosome"/>
    <property type="evidence" value="ECO:0007669"/>
    <property type="project" value="TreeGrafter"/>
</dbReference>
<feature type="domain" description="Helicase ATP-binding" evidence="14">
    <location>
        <begin position="329"/>
        <end position="504"/>
    </location>
</feature>
<evidence type="ECO:0000256" key="3">
    <source>
        <dbReference type="ARBA" id="ARBA00022741"/>
    </source>
</evidence>
<evidence type="ECO:0000259" key="15">
    <source>
        <dbReference type="PROSITE" id="PS51194"/>
    </source>
</evidence>
<dbReference type="Pfam" id="PF00270">
    <property type="entry name" value="DEAD"/>
    <property type="match status" value="1"/>
</dbReference>
<keyword evidence="17" id="KW-1185">Reference proteome</keyword>
<evidence type="ECO:0000256" key="6">
    <source>
        <dbReference type="ARBA" id="ARBA00022840"/>
    </source>
</evidence>
<dbReference type="Pfam" id="PF16124">
    <property type="entry name" value="RecQ_Zn_bind"/>
    <property type="match status" value="1"/>
</dbReference>
<dbReference type="EMBL" id="JAJJMA010256118">
    <property type="protein sequence ID" value="MCL7044248.1"/>
    <property type="molecule type" value="Genomic_DNA"/>
</dbReference>
<dbReference type="InterPro" id="IPR001650">
    <property type="entry name" value="Helicase_C-like"/>
</dbReference>
<dbReference type="PROSITE" id="PS51194">
    <property type="entry name" value="HELICASE_CTER"/>
    <property type="match status" value="1"/>
</dbReference>
<dbReference type="InterPro" id="IPR027417">
    <property type="entry name" value="P-loop_NTPase"/>
</dbReference>
<keyword evidence="8" id="KW-0413">Isomerase</keyword>
<evidence type="ECO:0000313" key="17">
    <source>
        <dbReference type="Proteomes" id="UP001177140"/>
    </source>
</evidence>
<keyword evidence="6 11" id="KW-0067">ATP-binding</keyword>
<evidence type="ECO:0000256" key="5">
    <source>
        <dbReference type="ARBA" id="ARBA00022806"/>
    </source>
</evidence>
<keyword evidence="9 11" id="KW-0539">Nucleus</keyword>
<dbReference type="GO" id="GO:0070417">
    <property type="term" value="P:cellular response to cold"/>
    <property type="evidence" value="ECO:0007669"/>
    <property type="project" value="UniProtKB-ARBA"/>
</dbReference>
<organism evidence="16 17">
    <name type="scientific">Papaver nudicaule</name>
    <name type="common">Iceland poppy</name>
    <dbReference type="NCBI Taxonomy" id="74823"/>
    <lineage>
        <taxon>Eukaryota</taxon>
        <taxon>Viridiplantae</taxon>
        <taxon>Streptophyta</taxon>
        <taxon>Embryophyta</taxon>
        <taxon>Tracheophyta</taxon>
        <taxon>Spermatophyta</taxon>
        <taxon>Magnoliopsida</taxon>
        <taxon>Ranunculales</taxon>
        <taxon>Papaveraceae</taxon>
        <taxon>Papaveroideae</taxon>
        <taxon>Papaver</taxon>
    </lineage>
</organism>
<evidence type="ECO:0000256" key="1">
    <source>
        <dbReference type="ARBA" id="ARBA00004123"/>
    </source>
</evidence>
<comment type="catalytic activity">
    <reaction evidence="10 11">
        <text>Couples ATP hydrolysis with the unwinding of duplex DNA by translocating in the 3'-5' direction.</text>
        <dbReference type="EC" id="5.6.2.4"/>
    </reaction>
</comment>
<dbReference type="Gene3D" id="3.40.50.300">
    <property type="entry name" value="P-loop containing nucleotide triphosphate hydrolases"/>
    <property type="match status" value="2"/>
</dbReference>
<dbReference type="InterPro" id="IPR036388">
    <property type="entry name" value="WH-like_DNA-bd_sf"/>
</dbReference>
<keyword evidence="3 11" id="KW-0547">Nucleotide-binding</keyword>
<dbReference type="InterPro" id="IPR001763">
    <property type="entry name" value="Rhodanese-like_dom"/>
</dbReference>
<dbReference type="GO" id="GO:0003677">
    <property type="term" value="F:DNA binding"/>
    <property type="evidence" value="ECO:0007669"/>
    <property type="project" value="UniProtKB-KW"/>
</dbReference>
<comment type="catalytic activity">
    <reaction evidence="11">
        <text>ATP + H2O = ADP + phosphate + H(+)</text>
        <dbReference type="Rhea" id="RHEA:13065"/>
        <dbReference type="ChEBI" id="CHEBI:15377"/>
        <dbReference type="ChEBI" id="CHEBI:15378"/>
        <dbReference type="ChEBI" id="CHEBI:30616"/>
        <dbReference type="ChEBI" id="CHEBI:43474"/>
        <dbReference type="ChEBI" id="CHEBI:456216"/>
    </reaction>
</comment>
<feature type="region of interest" description="Disordered" evidence="12">
    <location>
        <begin position="859"/>
        <end position="886"/>
    </location>
</feature>